<organism evidence="2">
    <name type="scientific">Streptomyces sp. NBC_00049</name>
    <dbReference type="NCBI Taxonomy" id="2903617"/>
    <lineage>
        <taxon>Bacteria</taxon>
        <taxon>Bacillati</taxon>
        <taxon>Actinomycetota</taxon>
        <taxon>Actinomycetes</taxon>
        <taxon>Kitasatosporales</taxon>
        <taxon>Streptomycetaceae</taxon>
        <taxon>Streptomyces</taxon>
    </lineage>
</organism>
<evidence type="ECO:0000259" key="1">
    <source>
        <dbReference type="Pfam" id="PF11716"/>
    </source>
</evidence>
<dbReference type="AlphaFoldDB" id="A0AAU2JJ51"/>
<evidence type="ECO:0000313" key="2">
    <source>
        <dbReference type="EMBL" id="WTU72052.1"/>
    </source>
</evidence>
<dbReference type="SUPFAM" id="SSF109854">
    <property type="entry name" value="DinB/YfiT-like putative metalloenzymes"/>
    <property type="match status" value="1"/>
</dbReference>
<dbReference type="EMBL" id="CP108264">
    <property type="protein sequence ID" value="WTU72052.1"/>
    <property type="molecule type" value="Genomic_DNA"/>
</dbReference>
<protein>
    <submittedName>
        <fullName evidence="2">Maleylpyruvate isomerase family mycothiol-dependent enzyme</fullName>
    </submittedName>
</protein>
<reference evidence="2" key="1">
    <citation type="submission" date="2022-10" db="EMBL/GenBank/DDBJ databases">
        <title>The complete genomes of actinobacterial strains from the NBC collection.</title>
        <authorList>
            <person name="Joergensen T.S."/>
            <person name="Alvarez Arevalo M."/>
            <person name="Sterndorff E.B."/>
            <person name="Faurdal D."/>
            <person name="Vuksanovic O."/>
            <person name="Mourched A.-S."/>
            <person name="Charusanti P."/>
            <person name="Shaw S."/>
            <person name="Blin K."/>
            <person name="Weber T."/>
        </authorList>
    </citation>
    <scope>NUCLEOTIDE SEQUENCE</scope>
    <source>
        <strain evidence="2">NBC_00049</strain>
    </source>
</reference>
<proteinExistence type="predicted"/>
<gene>
    <name evidence="2" type="ORF">OG327_01170</name>
</gene>
<sequence>MTRTTLMSREQVWRAIDGQRLDLADLLDDLSPAEWETPSLCHGWRVREVAAHLTLAHMGFLPALVAAVRAGGSFDRMIHDTAVREARRPVEEFAPRLRAMAGSRRKAPVVTHLEPLLDILVHGQDIAVPLGRSRTMPVEAAATSAQRAWSMGFPFGARRRLAGLRLEATDCDWSVGAGETVEGPVAALLLLVTGRRSAALPLLAGPGLPALRSRRP</sequence>
<accession>A0AAU2JJ51</accession>
<dbReference type="InterPro" id="IPR017517">
    <property type="entry name" value="Maleyloyr_isom"/>
</dbReference>
<dbReference type="InterPro" id="IPR034660">
    <property type="entry name" value="DinB/YfiT-like"/>
</dbReference>
<keyword evidence="2" id="KW-0413">Isomerase</keyword>
<feature type="domain" description="Mycothiol-dependent maleylpyruvate isomerase metal-binding" evidence="1">
    <location>
        <begin position="22"/>
        <end position="107"/>
    </location>
</feature>
<name>A0AAU2JJ51_9ACTN</name>
<dbReference type="Pfam" id="PF11716">
    <property type="entry name" value="MDMPI_N"/>
    <property type="match status" value="1"/>
</dbReference>
<dbReference type="GO" id="GO:0016853">
    <property type="term" value="F:isomerase activity"/>
    <property type="evidence" value="ECO:0007669"/>
    <property type="project" value="UniProtKB-KW"/>
</dbReference>
<dbReference type="InterPro" id="IPR024344">
    <property type="entry name" value="MDMPI_metal-binding"/>
</dbReference>
<dbReference type="GO" id="GO:0046872">
    <property type="term" value="F:metal ion binding"/>
    <property type="evidence" value="ECO:0007669"/>
    <property type="project" value="InterPro"/>
</dbReference>
<dbReference type="NCBIfam" id="TIGR03083">
    <property type="entry name" value="maleylpyruvate isomerase family mycothiol-dependent enzyme"/>
    <property type="match status" value="1"/>
</dbReference>
<dbReference type="Gene3D" id="1.20.120.450">
    <property type="entry name" value="dinb family like domain"/>
    <property type="match status" value="1"/>
</dbReference>